<dbReference type="Proteomes" id="UP000003294">
    <property type="component" value="Unassembled WGS sequence"/>
</dbReference>
<dbReference type="AlphaFoldDB" id="D0W0B4"/>
<comment type="caution">
    <text evidence="1">The sequence shown here is derived from an EMBL/GenBank/DDBJ whole genome shotgun (WGS) entry which is preliminary data.</text>
</comment>
<reference evidence="1 2" key="1">
    <citation type="submission" date="2009-10" db="EMBL/GenBank/DDBJ databases">
        <authorList>
            <person name="Weinstock G."/>
            <person name="Sodergren E."/>
            <person name="Clifton S."/>
            <person name="Fulton L."/>
            <person name="Fulton B."/>
            <person name="Courtney L."/>
            <person name="Fronick C."/>
            <person name="Harrison M."/>
            <person name="Strong C."/>
            <person name="Farmer C."/>
            <person name="Delahaunty K."/>
            <person name="Markovic C."/>
            <person name="Hall O."/>
            <person name="Minx P."/>
            <person name="Tomlinson C."/>
            <person name="Mitreva M."/>
            <person name="Nelson J."/>
            <person name="Hou S."/>
            <person name="Wollam A."/>
            <person name="Pepin K.H."/>
            <person name="Johnson M."/>
            <person name="Bhonagiri V."/>
            <person name="Nash W.E."/>
            <person name="Warren W."/>
            <person name="Chinwalla A."/>
            <person name="Mardis E.R."/>
            <person name="Wilson R.K."/>
        </authorList>
    </citation>
    <scope>NUCLEOTIDE SEQUENCE [LARGE SCALE GENOMIC DNA]</scope>
    <source>
        <strain evidence="1 2">ATCC 14685</strain>
    </source>
</reference>
<sequence>MLFCLTIVHKIDIIRRSPFYTKPSSSNLNRRFRRVSFIACIFAKPFCAGCRRC</sequence>
<dbReference type="EMBL" id="ACDY02000001">
    <property type="protein sequence ID" value="EEZ72647.1"/>
    <property type="molecule type" value="Genomic_DNA"/>
</dbReference>
<proteinExistence type="predicted"/>
<name>D0W0B4_NEICI</name>
<evidence type="ECO:0000313" key="1">
    <source>
        <dbReference type="EMBL" id="EEZ72647.1"/>
    </source>
</evidence>
<protein>
    <submittedName>
        <fullName evidence="1">Uncharacterized protein</fullName>
    </submittedName>
</protein>
<evidence type="ECO:0000313" key="2">
    <source>
        <dbReference type="Proteomes" id="UP000003294"/>
    </source>
</evidence>
<accession>D0W0B4</accession>
<gene>
    <name evidence="1" type="ORF">NEICINOT_03080</name>
</gene>
<dbReference type="STRING" id="546262.NEICINOT_03080"/>
<organism evidence="1 2">
    <name type="scientific">Neisseria cinerea ATCC 14685</name>
    <dbReference type="NCBI Taxonomy" id="546262"/>
    <lineage>
        <taxon>Bacteria</taxon>
        <taxon>Pseudomonadati</taxon>
        <taxon>Pseudomonadota</taxon>
        <taxon>Betaproteobacteria</taxon>
        <taxon>Neisseriales</taxon>
        <taxon>Neisseriaceae</taxon>
        <taxon>Neisseria</taxon>
    </lineage>
</organism>